<gene>
    <name evidence="8" type="ORF">CASFOL_020042</name>
</gene>
<dbReference type="PROSITE" id="PS50103">
    <property type="entry name" value="ZF_C3H1"/>
    <property type="match status" value="1"/>
</dbReference>
<dbReference type="InterPro" id="IPR036855">
    <property type="entry name" value="Znf_CCCH_sf"/>
</dbReference>
<keyword evidence="2 4" id="KW-0863">Zinc-finger</keyword>
<evidence type="ECO:0000259" key="7">
    <source>
        <dbReference type="PROSITE" id="PS50103"/>
    </source>
</evidence>
<feature type="coiled-coil region" evidence="5">
    <location>
        <begin position="180"/>
        <end position="245"/>
    </location>
</feature>
<keyword evidence="3 4" id="KW-0862">Zinc</keyword>
<evidence type="ECO:0000256" key="5">
    <source>
        <dbReference type="SAM" id="Coils"/>
    </source>
</evidence>
<feature type="zinc finger region" description="C3H1-type" evidence="4">
    <location>
        <begin position="6"/>
        <end position="32"/>
    </location>
</feature>
<feature type="compositionally biased region" description="Basic and acidic residues" evidence="6">
    <location>
        <begin position="257"/>
        <end position="286"/>
    </location>
</feature>
<evidence type="ECO:0000256" key="1">
    <source>
        <dbReference type="ARBA" id="ARBA00022723"/>
    </source>
</evidence>
<evidence type="ECO:0000256" key="4">
    <source>
        <dbReference type="PROSITE-ProRule" id="PRU00723"/>
    </source>
</evidence>
<dbReference type="Proteomes" id="UP001632038">
    <property type="component" value="Unassembled WGS sequence"/>
</dbReference>
<feature type="region of interest" description="Disordered" evidence="6">
    <location>
        <begin position="314"/>
        <end position="337"/>
    </location>
</feature>
<dbReference type="GO" id="GO:0008270">
    <property type="term" value="F:zinc ion binding"/>
    <property type="evidence" value="ECO:0007669"/>
    <property type="project" value="UniProtKB-KW"/>
</dbReference>
<evidence type="ECO:0000313" key="8">
    <source>
        <dbReference type="EMBL" id="KAL3635495.1"/>
    </source>
</evidence>
<feature type="compositionally biased region" description="Basic residues" evidence="6">
    <location>
        <begin position="321"/>
        <end position="332"/>
    </location>
</feature>
<reference evidence="9" key="1">
    <citation type="journal article" date="2024" name="IScience">
        <title>Strigolactones Initiate the Formation of Haustorium-like Structures in Castilleja.</title>
        <authorList>
            <person name="Buerger M."/>
            <person name="Peterson D."/>
            <person name="Chory J."/>
        </authorList>
    </citation>
    <scope>NUCLEOTIDE SEQUENCE [LARGE SCALE GENOMIC DNA]</scope>
</reference>
<dbReference type="InterPro" id="IPR045868">
    <property type="entry name" value="Znf_C3H13/40"/>
</dbReference>
<feature type="region of interest" description="Disordered" evidence="6">
    <location>
        <begin position="78"/>
        <end position="151"/>
    </location>
</feature>
<name>A0ABD3CZQ2_9LAMI</name>
<organism evidence="8 9">
    <name type="scientific">Castilleja foliolosa</name>
    <dbReference type="NCBI Taxonomy" id="1961234"/>
    <lineage>
        <taxon>Eukaryota</taxon>
        <taxon>Viridiplantae</taxon>
        <taxon>Streptophyta</taxon>
        <taxon>Embryophyta</taxon>
        <taxon>Tracheophyta</taxon>
        <taxon>Spermatophyta</taxon>
        <taxon>Magnoliopsida</taxon>
        <taxon>eudicotyledons</taxon>
        <taxon>Gunneridae</taxon>
        <taxon>Pentapetalae</taxon>
        <taxon>asterids</taxon>
        <taxon>lamiids</taxon>
        <taxon>Lamiales</taxon>
        <taxon>Orobanchaceae</taxon>
        <taxon>Pedicularideae</taxon>
        <taxon>Castillejinae</taxon>
        <taxon>Castilleja</taxon>
    </lineage>
</organism>
<sequence>MVEGQLFKTKLCQMYQRGRCHRSSCKFAHGSAELRRSFDGKTVSDGLPVMDWLLSHFREAKPLLLMEEYSKDRDLRERLERTRSPLPRSPVRGDHETRHYSRGDSPRSLGKRIDIYPRKRKQLDDHIDYSGRMSNGTEDQNKDRRQTSSDINIRTNEQLREMHSEIKMLRSDKRQLELYLMDKATEVDTLTLKIRELEVQLSKENEQAERYTAKIKKFVKAHNRHIRLEDDLKRSHAKLQKLVEQLDPDVAGPGIEDDLRINTVSDDKSGGSSPDEGRINYHPPREKRSRVLMEARDASNQVNPVGVRTENERYGMEKLSRKSTSRNRLRNSKKPEADVDAYNEREIEAYENKSRREIINQTADIASADKCKVSETGLVMPSTGLAAHAVDEEVDAADASDKFQVAGAEKDKMLKISCLPFPPPPVPPNPPNVYLQYKGDDKNVDIDGVDENVDVDVA</sequence>
<protein>
    <recommendedName>
        <fullName evidence="7">C3H1-type domain-containing protein</fullName>
    </recommendedName>
</protein>
<feature type="compositionally biased region" description="Basic and acidic residues" evidence="6">
    <location>
        <begin position="91"/>
        <end position="129"/>
    </location>
</feature>
<dbReference type="EMBL" id="JAVIJP010000027">
    <property type="protein sequence ID" value="KAL3635495.1"/>
    <property type="molecule type" value="Genomic_DNA"/>
</dbReference>
<feature type="region of interest" description="Disordered" evidence="6">
    <location>
        <begin position="249"/>
        <end position="286"/>
    </location>
</feature>
<dbReference type="PANTHER" id="PTHR38160">
    <property type="entry name" value="ZINC FINGER CCCH DOMAIN-CONTAINING PROTEIN 40"/>
    <property type="match status" value="1"/>
</dbReference>
<evidence type="ECO:0000256" key="2">
    <source>
        <dbReference type="ARBA" id="ARBA00022771"/>
    </source>
</evidence>
<dbReference type="AlphaFoldDB" id="A0ABD3CZQ2"/>
<evidence type="ECO:0000313" key="9">
    <source>
        <dbReference type="Proteomes" id="UP001632038"/>
    </source>
</evidence>
<keyword evidence="1 4" id="KW-0479">Metal-binding</keyword>
<comment type="caution">
    <text evidence="8">The sequence shown here is derived from an EMBL/GenBank/DDBJ whole genome shotgun (WGS) entry which is preliminary data.</text>
</comment>
<keyword evidence="5" id="KW-0175">Coiled coil</keyword>
<evidence type="ECO:0000256" key="6">
    <source>
        <dbReference type="SAM" id="MobiDB-lite"/>
    </source>
</evidence>
<accession>A0ABD3CZQ2</accession>
<dbReference type="Gene3D" id="4.10.1000.10">
    <property type="entry name" value="Zinc finger, CCCH-type"/>
    <property type="match status" value="1"/>
</dbReference>
<evidence type="ECO:0000256" key="3">
    <source>
        <dbReference type="ARBA" id="ARBA00022833"/>
    </source>
</evidence>
<feature type="domain" description="C3H1-type" evidence="7">
    <location>
        <begin position="6"/>
        <end position="32"/>
    </location>
</feature>
<keyword evidence="9" id="KW-1185">Reference proteome</keyword>
<dbReference type="SUPFAM" id="SSF90229">
    <property type="entry name" value="CCCH zinc finger"/>
    <property type="match status" value="1"/>
</dbReference>
<proteinExistence type="predicted"/>
<dbReference type="InterPro" id="IPR000571">
    <property type="entry name" value="Znf_CCCH"/>
</dbReference>
<dbReference type="PANTHER" id="PTHR38160:SF1">
    <property type="entry name" value="ZINC FINGER CCCH DOMAIN-CONTAINING PROTEIN 40"/>
    <property type="match status" value="1"/>
</dbReference>